<dbReference type="InterPro" id="IPR041347">
    <property type="entry name" value="MftR_C"/>
</dbReference>
<dbReference type="Pfam" id="PF17754">
    <property type="entry name" value="TetR_C_14"/>
    <property type="match status" value="1"/>
</dbReference>
<feature type="DNA-binding region" description="H-T-H motif" evidence="4">
    <location>
        <begin position="46"/>
        <end position="65"/>
    </location>
</feature>
<keyword evidence="1" id="KW-0805">Transcription regulation</keyword>
<feature type="domain" description="HTH tetR-type" evidence="6">
    <location>
        <begin position="23"/>
        <end position="83"/>
    </location>
</feature>
<dbReference type="Gene3D" id="1.10.10.60">
    <property type="entry name" value="Homeodomain-like"/>
    <property type="match status" value="1"/>
</dbReference>
<gene>
    <name evidence="7" type="ORF">KDK95_20250</name>
</gene>
<dbReference type="InterPro" id="IPR023772">
    <property type="entry name" value="DNA-bd_HTH_TetR-type_CS"/>
</dbReference>
<dbReference type="RefSeq" id="WP_212519787.1">
    <property type="nucleotide sequence ID" value="NZ_JAGSOH010000062.1"/>
</dbReference>
<name>A0A941EDT9_9ACTN</name>
<dbReference type="InterPro" id="IPR001647">
    <property type="entry name" value="HTH_TetR"/>
</dbReference>
<evidence type="ECO:0000259" key="6">
    <source>
        <dbReference type="PROSITE" id="PS50977"/>
    </source>
</evidence>
<dbReference type="Pfam" id="PF00440">
    <property type="entry name" value="TetR_N"/>
    <property type="match status" value="1"/>
</dbReference>
<dbReference type="EMBL" id="JAGSOH010000062">
    <property type="protein sequence ID" value="MBR7828652.1"/>
    <property type="molecule type" value="Genomic_DNA"/>
</dbReference>
<dbReference type="InterPro" id="IPR050109">
    <property type="entry name" value="HTH-type_TetR-like_transc_reg"/>
</dbReference>
<dbReference type="AlphaFoldDB" id="A0A941EDT9"/>
<dbReference type="PANTHER" id="PTHR30055:SF238">
    <property type="entry name" value="MYCOFACTOCIN BIOSYNTHESIS TRANSCRIPTIONAL REGULATOR MFTR-RELATED"/>
    <property type="match status" value="1"/>
</dbReference>
<keyword evidence="8" id="KW-1185">Reference proteome</keyword>
<dbReference type="PRINTS" id="PR00455">
    <property type="entry name" value="HTHTETR"/>
</dbReference>
<evidence type="ECO:0000256" key="2">
    <source>
        <dbReference type="ARBA" id="ARBA00023125"/>
    </source>
</evidence>
<feature type="region of interest" description="Disordered" evidence="5">
    <location>
        <begin position="1"/>
        <end position="24"/>
    </location>
</feature>
<dbReference type="Proteomes" id="UP000676325">
    <property type="component" value="Unassembled WGS sequence"/>
</dbReference>
<dbReference type="PANTHER" id="PTHR30055">
    <property type="entry name" value="HTH-TYPE TRANSCRIPTIONAL REGULATOR RUTR"/>
    <property type="match status" value="1"/>
</dbReference>
<evidence type="ECO:0000256" key="4">
    <source>
        <dbReference type="PROSITE-ProRule" id="PRU00335"/>
    </source>
</evidence>
<accession>A0A941EDT9</accession>
<dbReference type="PROSITE" id="PS01081">
    <property type="entry name" value="HTH_TETR_1"/>
    <property type="match status" value="1"/>
</dbReference>
<evidence type="ECO:0000256" key="3">
    <source>
        <dbReference type="ARBA" id="ARBA00023163"/>
    </source>
</evidence>
<dbReference type="GO" id="GO:0000976">
    <property type="term" value="F:transcription cis-regulatory region binding"/>
    <property type="evidence" value="ECO:0007669"/>
    <property type="project" value="TreeGrafter"/>
</dbReference>
<sequence length="222" mass="24595">MREPSSESPPRAAGPDRRERKKQQTREALIRAALELFDAKGYEQTTVREIADAVDVAARTFFRYFASKEELVVRLGEEFSESFLDEVRARPAGEPPFAALHNAFTAVLSTYREDQAASDAASIYLRVVKLIENTPPLLAAYLRNIREQQDVLARTLAEREGVDPATDLRPQLAASVHLTLVGNAVKRALADEEAGIDAILREFGAARSQLESALSGRWATQQ</sequence>
<evidence type="ECO:0000256" key="5">
    <source>
        <dbReference type="SAM" id="MobiDB-lite"/>
    </source>
</evidence>
<dbReference type="PROSITE" id="PS50977">
    <property type="entry name" value="HTH_TETR_2"/>
    <property type="match status" value="1"/>
</dbReference>
<feature type="compositionally biased region" description="Basic and acidic residues" evidence="5">
    <location>
        <begin position="14"/>
        <end position="24"/>
    </location>
</feature>
<evidence type="ECO:0000313" key="8">
    <source>
        <dbReference type="Proteomes" id="UP000676325"/>
    </source>
</evidence>
<evidence type="ECO:0000313" key="7">
    <source>
        <dbReference type="EMBL" id="MBR7828652.1"/>
    </source>
</evidence>
<comment type="caution">
    <text evidence="7">The sequence shown here is derived from an EMBL/GenBank/DDBJ whole genome shotgun (WGS) entry which is preliminary data.</text>
</comment>
<dbReference type="SUPFAM" id="SSF46689">
    <property type="entry name" value="Homeodomain-like"/>
    <property type="match status" value="1"/>
</dbReference>
<protein>
    <submittedName>
        <fullName evidence="7">TetR family transcriptional regulator</fullName>
    </submittedName>
</protein>
<keyword evidence="2 4" id="KW-0238">DNA-binding</keyword>
<dbReference type="GO" id="GO:0003700">
    <property type="term" value="F:DNA-binding transcription factor activity"/>
    <property type="evidence" value="ECO:0007669"/>
    <property type="project" value="TreeGrafter"/>
</dbReference>
<organism evidence="7 8">
    <name type="scientific">Actinospica acidithermotolerans</name>
    <dbReference type="NCBI Taxonomy" id="2828514"/>
    <lineage>
        <taxon>Bacteria</taxon>
        <taxon>Bacillati</taxon>
        <taxon>Actinomycetota</taxon>
        <taxon>Actinomycetes</taxon>
        <taxon>Catenulisporales</taxon>
        <taxon>Actinospicaceae</taxon>
        <taxon>Actinospica</taxon>
    </lineage>
</organism>
<dbReference type="Gene3D" id="1.10.357.10">
    <property type="entry name" value="Tetracycline Repressor, domain 2"/>
    <property type="match status" value="1"/>
</dbReference>
<proteinExistence type="predicted"/>
<reference evidence="7" key="1">
    <citation type="submission" date="2021-04" db="EMBL/GenBank/DDBJ databases">
        <title>Genome based classification of Actinospica acidithermotolerans sp. nov., an actinobacterium isolated from an Indonesian hot spring.</title>
        <authorList>
            <person name="Kusuma A.B."/>
            <person name="Putra K.E."/>
            <person name="Nafisah S."/>
            <person name="Loh J."/>
            <person name="Nouioui I."/>
            <person name="Goodfellow M."/>
        </authorList>
    </citation>
    <scope>NUCLEOTIDE SEQUENCE</scope>
    <source>
        <strain evidence="7">MGRD01-02</strain>
    </source>
</reference>
<dbReference type="InterPro" id="IPR009057">
    <property type="entry name" value="Homeodomain-like_sf"/>
</dbReference>
<keyword evidence="3" id="KW-0804">Transcription</keyword>
<evidence type="ECO:0000256" key="1">
    <source>
        <dbReference type="ARBA" id="ARBA00023015"/>
    </source>
</evidence>